<dbReference type="Gene3D" id="3.40.50.720">
    <property type="entry name" value="NAD(P)-binding Rossmann-like Domain"/>
    <property type="match status" value="1"/>
</dbReference>
<comment type="cofactor">
    <cofactor evidence="1 5">
        <name>Zn(2+)</name>
        <dbReference type="ChEBI" id="CHEBI:29105"/>
    </cofactor>
</comment>
<evidence type="ECO:0000256" key="4">
    <source>
        <dbReference type="ARBA" id="ARBA00023002"/>
    </source>
</evidence>
<dbReference type="PROSITE" id="PS00059">
    <property type="entry name" value="ADH_ZINC"/>
    <property type="match status" value="1"/>
</dbReference>
<protein>
    <submittedName>
        <fullName evidence="7">5-exo-alcohol dehydrogenase</fullName>
    </submittedName>
</protein>
<dbReference type="GO" id="GO:0008270">
    <property type="term" value="F:zinc ion binding"/>
    <property type="evidence" value="ECO:0007669"/>
    <property type="project" value="InterPro"/>
</dbReference>
<comment type="similarity">
    <text evidence="5">Belongs to the zinc-containing alcohol dehydrogenase family.</text>
</comment>
<evidence type="ECO:0000256" key="5">
    <source>
        <dbReference type="RuleBase" id="RU361277"/>
    </source>
</evidence>
<accession>A0A511DDF6</accession>
<dbReference type="EMBL" id="BJVJ01000008">
    <property type="protein sequence ID" value="GEL22403.1"/>
    <property type="molecule type" value="Genomic_DNA"/>
</dbReference>
<dbReference type="InterPro" id="IPR011032">
    <property type="entry name" value="GroES-like_sf"/>
</dbReference>
<dbReference type="SUPFAM" id="SSF51735">
    <property type="entry name" value="NAD(P)-binding Rossmann-fold domains"/>
    <property type="match status" value="1"/>
</dbReference>
<name>A0A511DDF6_9PSEU</name>
<keyword evidence="3 5" id="KW-0862">Zinc</keyword>
<dbReference type="Proteomes" id="UP000321685">
    <property type="component" value="Unassembled WGS sequence"/>
</dbReference>
<dbReference type="Pfam" id="PF00107">
    <property type="entry name" value="ADH_zinc_N"/>
    <property type="match status" value="1"/>
</dbReference>
<evidence type="ECO:0000256" key="2">
    <source>
        <dbReference type="ARBA" id="ARBA00022723"/>
    </source>
</evidence>
<dbReference type="InterPro" id="IPR020843">
    <property type="entry name" value="ER"/>
</dbReference>
<dbReference type="Gene3D" id="3.90.180.10">
    <property type="entry name" value="Medium-chain alcohol dehydrogenases, catalytic domain"/>
    <property type="match status" value="1"/>
</dbReference>
<dbReference type="GO" id="GO:0016491">
    <property type="term" value="F:oxidoreductase activity"/>
    <property type="evidence" value="ECO:0007669"/>
    <property type="project" value="UniProtKB-KW"/>
</dbReference>
<dbReference type="SMART" id="SM00829">
    <property type="entry name" value="PKS_ER"/>
    <property type="match status" value="1"/>
</dbReference>
<dbReference type="PANTHER" id="PTHR43401:SF1">
    <property type="entry name" value="ENOYL REDUCTASE (ER) DOMAIN-CONTAINING PROTEIN"/>
    <property type="match status" value="1"/>
</dbReference>
<dbReference type="SUPFAM" id="SSF50129">
    <property type="entry name" value="GroES-like"/>
    <property type="match status" value="1"/>
</dbReference>
<dbReference type="AlphaFoldDB" id="A0A511DDF6"/>
<proteinExistence type="inferred from homology"/>
<evidence type="ECO:0000256" key="3">
    <source>
        <dbReference type="ARBA" id="ARBA00022833"/>
    </source>
</evidence>
<dbReference type="Pfam" id="PF08240">
    <property type="entry name" value="ADH_N"/>
    <property type="match status" value="1"/>
</dbReference>
<evidence type="ECO:0000313" key="7">
    <source>
        <dbReference type="EMBL" id="GEL22403.1"/>
    </source>
</evidence>
<gene>
    <name evidence="7" type="ORF">PSU4_13570</name>
</gene>
<sequence length="361" mass="38500">MLVKPHQPVEIWESPVEPPTGADVLVEVEMAGVCGTDHHYFIGEVDLPGPMVFGHEGIGRVVELGPEAQTDCVGDPIKPGDRVYWVPLKPCHRCHACTILEDTSLCPHQSPGRFRDPRLTPYATYTDFALLPPGMAFFKVPEGTPSEAVIAFGCAMPTMLHAIERLGEIRLGDSVVVQGCGPVGLAATLLARLAGAGDITVIGAPDARLEMARRLGATSTIDLDAAATSAERAEAVLDASDGRGADIVIEAAGKLAAFGEGMQLVARGGRYLVVGLWSAPGRAPIEPRHVNNTNIRIIGSALSRPRHIHQAVQVARRHHERLPLAEAVSHRFGLAQAQQAIESAGRQETVKAVIEPGRDRT</sequence>
<organism evidence="7 8">
    <name type="scientific">Pseudonocardia sulfidoxydans NBRC 16205</name>
    <dbReference type="NCBI Taxonomy" id="1223511"/>
    <lineage>
        <taxon>Bacteria</taxon>
        <taxon>Bacillati</taxon>
        <taxon>Actinomycetota</taxon>
        <taxon>Actinomycetes</taxon>
        <taxon>Pseudonocardiales</taxon>
        <taxon>Pseudonocardiaceae</taxon>
        <taxon>Pseudonocardia</taxon>
    </lineage>
</organism>
<feature type="domain" description="Enoyl reductase (ER)" evidence="6">
    <location>
        <begin position="10"/>
        <end position="354"/>
    </location>
</feature>
<dbReference type="InterPro" id="IPR013149">
    <property type="entry name" value="ADH-like_C"/>
</dbReference>
<comment type="caution">
    <text evidence="7">The sequence shown here is derived from an EMBL/GenBank/DDBJ whole genome shotgun (WGS) entry which is preliminary data.</text>
</comment>
<evidence type="ECO:0000259" key="6">
    <source>
        <dbReference type="SMART" id="SM00829"/>
    </source>
</evidence>
<dbReference type="PANTHER" id="PTHR43401">
    <property type="entry name" value="L-THREONINE 3-DEHYDROGENASE"/>
    <property type="match status" value="1"/>
</dbReference>
<reference evidence="7 8" key="1">
    <citation type="submission" date="2019-07" db="EMBL/GenBank/DDBJ databases">
        <title>Whole genome shotgun sequence of Pseudonocardia sulfidoxydans NBRC 16205.</title>
        <authorList>
            <person name="Hosoyama A."/>
            <person name="Uohara A."/>
            <person name="Ohji S."/>
            <person name="Ichikawa N."/>
        </authorList>
    </citation>
    <scope>NUCLEOTIDE SEQUENCE [LARGE SCALE GENOMIC DNA]</scope>
    <source>
        <strain evidence="7 8">NBRC 16205</strain>
    </source>
</reference>
<dbReference type="CDD" id="cd08231">
    <property type="entry name" value="MDR_TM0436_like"/>
    <property type="match status" value="1"/>
</dbReference>
<evidence type="ECO:0000256" key="1">
    <source>
        <dbReference type="ARBA" id="ARBA00001947"/>
    </source>
</evidence>
<dbReference type="InterPro" id="IPR002328">
    <property type="entry name" value="ADH_Zn_CS"/>
</dbReference>
<dbReference type="InterPro" id="IPR036291">
    <property type="entry name" value="NAD(P)-bd_dom_sf"/>
</dbReference>
<dbReference type="InterPro" id="IPR013154">
    <property type="entry name" value="ADH-like_N"/>
</dbReference>
<keyword evidence="4" id="KW-0560">Oxidoreductase</keyword>
<keyword evidence="8" id="KW-1185">Reference proteome</keyword>
<evidence type="ECO:0000313" key="8">
    <source>
        <dbReference type="Proteomes" id="UP000321685"/>
    </source>
</evidence>
<dbReference type="InterPro" id="IPR050129">
    <property type="entry name" value="Zn_alcohol_dh"/>
</dbReference>
<keyword evidence="2 5" id="KW-0479">Metal-binding</keyword>